<dbReference type="Gene3D" id="3.30.2450.10">
    <property type="entry name" value="Secreted effector protein pipB2"/>
    <property type="match status" value="1"/>
</dbReference>
<evidence type="ECO:0000313" key="9">
    <source>
        <dbReference type="EMBL" id="EPI64480.1"/>
    </source>
</evidence>
<dbReference type="GO" id="GO:0033644">
    <property type="term" value="C:host cell membrane"/>
    <property type="evidence" value="ECO:0007669"/>
    <property type="project" value="UniProtKB-SubCell"/>
</dbReference>
<feature type="domain" description="Secreted effector protein PipB2 N-terminal" evidence="8">
    <location>
        <begin position="47"/>
        <end position="154"/>
    </location>
</feature>
<comment type="caution">
    <text evidence="9">The sequence shown here is derived from an EMBL/GenBank/DDBJ whole genome shotgun (WGS) entry which is preliminary data.</text>
</comment>
<reference evidence="9 10" key="1">
    <citation type="submission" date="2013-04" db="EMBL/GenBank/DDBJ databases">
        <authorList>
            <person name="McClelland M."/>
            <person name="Porwollik S."/>
            <person name="Desai P."/>
            <person name="Cheng P."/>
            <person name="Wollam A."/>
            <person name="Pepin K."/>
            <person name="Palsikar V.B."/>
            <person name="Fulton L."/>
            <person name="Fulton R."/>
            <person name="Delehaunty K."/>
            <person name="Fronick C."/>
            <person name="Godfrey J."/>
            <person name="Waligorski J."/>
            <person name="Appelbaum E."/>
            <person name="Tomlinson C."/>
            <person name="Warren W."/>
            <person name="Sodergren E."/>
            <person name="Weinstock G."/>
            <person name="Wilson R.K."/>
        </authorList>
    </citation>
    <scope>NUCLEOTIDE SEQUENCE [LARGE SCALE GENOMIC DNA]</scope>
    <source>
        <strain evidence="9 10">2009K0958</strain>
    </source>
</reference>
<keyword evidence="3" id="KW-0964">Secreted</keyword>
<dbReference type="PANTHER" id="PTHR47485">
    <property type="entry name" value="THYLAKOID LUMENAL 17.4 KDA PROTEIN, CHLOROPLASTIC"/>
    <property type="match status" value="1"/>
</dbReference>
<comment type="subcellular location">
    <subcellularLocation>
        <location evidence="1">Host membrane</location>
    </subcellularLocation>
    <subcellularLocation>
        <location evidence="2">Secreted</location>
    </subcellularLocation>
</comment>
<accession>A0A656IB24</accession>
<evidence type="ECO:0000256" key="5">
    <source>
        <dbReference type="ARBA" id="ARBA00022870"/>
    </source>
</evidence>
<name>A0A656IB24_SALE2</name>
<dbReference type="PANTHER" id="PTHR47485:SF1">
    <property type="entry name" value="THYLAKOID LUMENAL 17.4 KDA PROTEIN, CHLOROPLASTIC"/>
    <property type="match status" value="1"/>
</dbReference>
<dbReference type="Proteomes" id="UP000014535">
    <property type="component" value="Unassembled WGS sequence"/>
</dbReference>
<keyword evidence="5" id="KW-1043">Host membrane</keyword>
<evidence type="ECO:0000313" key="10">
    <source>
        <dbReference type="Proteomes" id="UP000014535"/>
    </source>
</evidence>
<keyword evidence="4" id="KW-0677">Repeat</keyword>
<dbReference type="Gene3D" id="2.160.20.80">
    <property type="entry name" value="E3 ubiquitin-protein ligase SopA"/>
    <property type="match status" value="1"/>
</dbReference>
<organism evidence="9 10">
    <name type="scientific">Salmonella enteritidis (strain 2009K0958)</name>
    <dbReference type="NCBI Taxonomy" id="1192586"/>
    <lineage>
        <taxon>Bacteria</taxon>
        <taxon>Pseudomonadati</taxon>
        <taxon>Pseudomonadota</taxon>
        <taxon>Gammaproteobacteria</taxon>
        <taxon>Enterobacterales</taxon>
        <taxon>Enterobacteriaceae</taxon>
        <taxon>Salmonella</taxon>
    </lineage>
</organism>
<keyword evidence="7" id="KW-0472">Membrane</keyword>
<evidence type="ECO:0000256" key="1">
    <source>
        <dbReference type="ARBA" id="ARBA00004551"/>
    </source>
</evidence>
<dbReference type="InterPro" id="IPR001646">
    <property type="entry name" value="5peptide_repeat"/>
</dbReference>
<evidence type="ECO:0000256" key="4">
    <source>
        <dbReference type="ARBA" id="ARBA00022737"/>
    </source>
</evidence>
<dbReference type="GO" id="GO:0005576">
    <property type="term" value="C:extracellular region"/>
    <property type="evidence" value="ECO:0007669"/>
    <property type="project" value="UniProtKB-SubCell"/>
</dbReference>
<proteinExistence type="predicted"/>
<dbReference type="Pfam" id="PF00805">
    <property type="entry name" value="Pentapeptide"/>
    <property type="match status" value="3"/>
</dbReference>
<dbReference type="NCBIfam" id="NF011743">
    <property type="entry name" value="PRK15196.1"/>
    <property type="match status" value="1"/>
</dbReference>
<evidence type="ECO:0000256" key="3">
    <source>
        <dbReference type="ARBA" id="ARBA00022525"/>
    </source>
</evidence>
<dbReference type="InterPro" id="IPR048984">
    <property type="entry name" value="PipB2_N"/>
</dbReference>
<evidence type="ECO:0000256" key="2">
    <source>
        <dbReference type="ARBA" id="ARBA00004613"/>
    </source>
</evidence>
<dbReference type="SUPFAM" id="SSF141571">
    <property type="entry name" value="Pentapeptide repeat-like"/>
    <property type="match status" value="1"/>
</dbReference>
<keyword evidence="6" id="KW-0843">Virulence</keyword>
<evidence type="ECO:0000256" key="6">
    <source>
        <dbReference type="ARBA" id="ARBA00023026"/>
    </source>
</evidence>
<dbReference type="EMBL" id="ATFT01000109">
    <property type="protein sequence ID" value="EPI64480.1"/>
    <property type="molecule type" value="Genomic_DNA"/>
</dbReference>
<evidence type="ECO:0000259" key="8">
    <source>
        <dbReference type="Pfam" id="PF21684"/>
    </source>
</evidence>
<evidence type="ECO:0000256" key="7">
    <source>
        <dbReference type="ARBA" id="ARBA00023136"/>
    </source>
</evidence>
<dbReference type="Pfam" id="PF21684">
    <property type="entry name" value="PipB2_N"/>
    <property type="match status" value="1"/>
</dbReference>
<protein>
    <submittedName>
        <fullName evidence="9">Effector protein pipB2</fullName>
    </submittedName>
</protein>
<gene>
    <name evidence="9" type="ORF">A673_04313</name>
</gene>
<sequence length="370" mass="39741">MQIYMINFIMHCVAVSGRKYMERSLDSLAGMAKSAFGAGTSAAMRQATSPKTILEYIINFFTCGGIRRRNETQYQELIETMAETLKSTMPDRGAPLPENIILDDMDGCRVEFNLPGENNEAGQVIVRVSKGDHSETREIPLASFEKICRALLFRCEFSLPQDSVILTAQGGMNLKGAVLTGANLTSENLCDADLSGANLEGAVLFMADCEGANFKGANLSGTSLGDSNFKNACLEDSIMCGATLDHANLTGANLQHASLLGCSMIECNCSGANMDHTNLSGATLIRADMSGATLQGATIMAAIMEDAVLTRANLRKASFISTNLDGADLAEANLNNTCFKDCTLTHLRTEDATMSTSTQTLFNEFYSENI</sequence>
<dbReference type="AlphaFoldDB" id="A0A656IB24"/>